<reference evidence="1" key="1">
    <citation type="journal article" date="2015" name="Nature">
        <title>Complex archaea that bridge the gap between prokaryotes and eukaryotes.</title>
        <authorList>
            <person name="Spang A."/>
            <person name="Saw J.H."/>
            <person name="Jorgensen S.L."/>
            <person name="Zaremba-Niedzwiedzka K."/>
            <person name="Martijn J."/>
            <person name="Lind A.E."/>
            <person name="van Eijk R."/>
            <person name="Schleper C."/>
            <person name="Guy L."/>
            <person name="Ettema T.J."/>
        </authorList>
    </citation>
    <scope>NUCLEOTIDE SEQUENCE</scope>
</reference>
<dbReference type="EMBL" id="LAZR01064877">
    <property type="protein sequence ID" value="KKK56668.1"/>
    <property type="molecule type" value="Genomic_DNA"/>
</dbReference>
<evidence type="ECO:0000313" key="1">
    <source>
        <dbReference type="EMBL" id="KKK56668.1"/>
    </source>
</evidence>
<feature type="non-terminal residue" evidence="1">
    <location>
        <position position="1"/>
    </location>
</feature>
<accession>A0A0F8WJ30</accession>
<comment type="caution">
    <text evidence="1">The sequence shown here is derived from an EMBL/GenBank/DDBJ whole genome shotgun (WGS) entry which is preliminary data.</text>
</comment>
<sequence length="352" mass="38597">AFARAQGRAFGFAGAEFFFRPIKFVNERLGGAVEVARYNMWKNDRQLLMRWGHPVNVAEAEAANANSKMVPALNVSERGISPARARVERAPVVSPSFLLSPGLLMKDAASGLMKLGLARTASPIAAWGRLAGREQLALFRIFNFAGTTLSLAVTTALLSAKERGWTPGEAVQAVIDPNSPLFMSLVLGKVGSISMGGPYRSFIRGISPRLQDGQVIPIPALPNIVRFARGKANPPFSATIDLIRNKDYIGRKIITEDYPVNVLQTLWYVAETFSPLSAGAVSEKVRTGEFDPASTTIEAISQLAGTSYREATPWDRLVMKRDELAQREYGHDWDDLEYPASQRAALEKKYPE</sequence>
<feature type="non-terminal residue" evidence="1">
    <location>
        <position position="352"/>
    </location>
</feature>
<gene>
    <name evidence="1" type="ORF">LCGC14_3062220</name>
</gene>
<name>A0A0F8WJ30_9ZZZZ</name>
<dbReference type="AlphaFoldDB" id="A0A0F8WJ30"/>
<proteinExistence type="predicted"/>
<organism evidence="1">
    <name type="scientific">marine sediment metagenome</name>
    <dbReference type="NCBI Taxonomy" id="412755"/>
    <lineage>
        <taxon>unclassified sequences</taxon>
        <taxon>metagenomes</taxon>
        <taxon>ecological metagenomes</taxon>
    </lineage>
</organism>
<protein>
    <submittedName>
        <fullName evidence="1">Uncharacterized protein</fullName>
    </submittedName>
</protein>